<organism evidence="2 3">
    <name type="scientific">Microseira wollei NIES-4236</name>
    <dbReference type="NCBI Taxonomy" id="2530354"/>
    <lineage>
        <taxon>Bacteria</taxon>
        <taxon>Bacillati</taxon>
        <taxon>Cyanobacteriota</taxon>
        <taxon>Cyanophyceae</taxon>
        <taxon>Oscillatoriophycideae</taxon>
        <taxon>Aerosakkonematales</taxon>
        <taxon>Aerosakkonemataceae</taxon>
        <taxon>Microseira</taxon>
    </lineage>
</organism>
<proteinExistence type="predicted"/>
<keyword evidence="1" id="KW-0732">Signal</keyword>
<feature type="signal peptide" evidence="1">
    <location>
        <begin position="1"/>
        <end position="33"/>
    </location>
</feature>
<accession>A0AAV3X8F4</accession>
<dbReference type="RefSeq" id="WP_226582045.1">
    <property type="nucleotide sequence ID" value="NZ_BLAY01000045.1"/>
</dbReference>
<dbReference type="EMBL" id="BLAY01000045">
    <property type="protein sequence ID" value="GET38464.1"/>
    <property type="molecule type" value="Genomic_DNA"/>
</dbReference>
<dbReference type="Proteomes" id="UP001050975">
    <property type="component" value="Unassembled WGS sequence"/>
</dbReference>
<sequence>MKTKQSSLKKLTTFGIMALAATSLSMMSTTAFSVPAVAQQIRPRIANPNIALEGDWTLFWRSNGITHRARLSMDGNFGTMVVNVRLPNGRLIAAQQRMTLTPTSNGFILRGSRPTYPGTRTPNPNYEPDEFEIHPTRSSSLNVRNCSAGFCVPVTMRSL</sequence>
<reference evidence="2" key="1">
    <citation type="submission" date="2019-10" db="EMBL/GenBank/DDBJ databases">
        <title>Draft genome sequece of Microseira wollei NIES-4236.</title>
        <authorList>
            <person name="Yamaguchi H."/>
            <person name="Suzuki S."/>
            <person name="Kawachi M."/>
        </authorList>
    </citation>
    <scope>NUCLEOTIDE SEQUENCE</scope>
    <source>
        <strain evidence="2">NIES-4236</strain>
    </source>
</reference>
<evidence type="ECO:0000313" key="3">
    <source>
        <dbReference type="Proteomes" id="UP001050975"/>
    </source>
</evidence>
<protein>
    <submittedName>
        <fullName evidence="2">Uncharacterized protein</fullName>
    </submittedName>
</protein>
<gene>
    <name evidence="2" type="ORF">MiSe_32220</name>
</gene>
<dbReference type="AlphaFoldDB" id="A0AAV3X8F4"/>
<feature type="chain" id="PRO_5043864788" evidence="1">
    <location>
        <begin position="34"/>
        <end position="159"/>
    </location>
</feature>
<evidence type="ECO:0000313" key="2">
    <source>
        <dbReference type="EMBL" id="GET38464.1"/>
    </source>
</evidence>
<keyword evidence="3" id="KW-1185">Reference proteome</keyword>
<comment type="caution">
    <text evidence="2">The sequence shown here is derived from an EMBL/GenBank/DDBJ whole genome shotgun (WGS) entry which is preliminary data.</text>
</comment>
<name>A0AAV3X8F4_9CYAN</name>
<evidence type="ECO:0000256" key="1">
    <source>
        <dbReference type="SAM" id="SignalP"/>
    </source>
</evidence>